<dbReference type="HOGENOM" id="CLU_420814_0_0_6"/>
<dbReference type="SMART" id="SM00487">
    <property type="entry name" value="DEXDc"/>
    <property type="match status" value="1"/>
</dbReference>
<evidence type="ECO:0000256" key="3">
    <source>
        <dbReference type="ARBA" id="ARBA00022806"/>
    </source>
</evidence>
<evidence type="ECO:0000256" key="4">
    <source>
        <dbReference type="ARBA" id="ARBA00022840"/>
    </source>
</evidence>
<dbReference type="GO" id="GO:0005524">
    <property type="term" value="F:ATP binding"/>
    <property type="evidence" value="ECO:0007669"/>
    <property type="project" value="UniProtKB-KW"/>
</dbReference>
<keyword evidence="4" id="KW-0067">ATP-binding</keyword>
<dbReference type="Pfam" id="PF00270">
    <property type="entry name" value="DEAD"/>
    <property type="match status" value="1"/>
</dbReference>
<dbReference type="GO" id="GO:0003724">
    <property type="term" value="F:RNA helicase activity"/>
    <property type="evidence" value="ECO:0007669"/>
    <property type="project" value="TreeGrafter"/>
</dbReference>
<dbReference type="InterPro" id="IPR014001">
    <property type="entry name" value="Helicase_ATP-bd"/>
</dbReference>
<dbReference type="KEGG" id="tti:THITH_05205"/>
<dbReference type="AlphaFoldDB" id="W0DRS1"/>
<keyword evidence="2" id="KW-0378">Hydrolase</keyword>
<dbReference type="GO" id="GO:0005829">
    <property type="term" value="C:cytosol"/>
    <property type="evidence" value="ECO:0007669"/>
    <property type="project" value="TreeGrafter"/>
</dbReference>
<dbReference type="GO" id="GO:0016787">
    <property type="term" value="F:hydrolase activity"/>
    <property type="evidence" value="ECO:0007669"/>
    <property type="project" value="UniProtKB-KW"/>
</dbReference>
<dbReference type="InterPro" id="IPR011545">
    <property type="entry name" value="DEAD/DEAH_box_helicase_dom"/>
</dbReference>
<dbReference type="SUPFAM" id="SSF52540">
    <property type="entry name" value="P-loop containing nucleoside triphosphate hydrolases"/>
    <property type="match status" value="1"/>
</dbReference>
<keyword evidence="3" id="KW-0347">Helicase</keyword>
<dbReference type="InterPro" id="IPR027417">
    <property type="entry name" value="P-loop_NTPase"/>
</dbReference>
<dbReference type="GO" id="GO:0003676">
    <property type="term" value="F:nucleic acid binding"/>
    <property type="evidence" value="ECO:0007669"/>
    <property type="project" value="InterPro"/>
</dbReference>
<dbReference type="EMBL" id="CP007029">
    <property type="protein sequence ID" value="AHE99967.1"/>
    <property type="molecule type" value="Genomic_DNA"/>
</dbReference>
<reference evidence="6 7" key="1">
    <citation type="submission" date="2013-12" db="EMBL/GenBank/DDBJ databases">
        <authorList>
            <consortium name="DOE Joint Genome Institute"/>
            <person name="Muyzer G."/>
            <person name="Huntemann M."/>
            <person name="Han J."/>
            <person name="Chen A."/>
            <person name="Kyrpides N."/>
            <person name="Mavromatis K."/>
            <person name="Markowitz V."/>
            <person name="Palaniappan K."/>
            <person name="Ivanova N."/>
            <person name="Schaumberg A."/>
            <person name="Pati A."/>
            <person name="Liolios K."/>
            <person name="Nordberg H.P."/>
            <person name="Cantor M.N."/>
            <person name="Hua S.X."/>
            <person name="Woyke T."/>
        </authorList>
    </citation>
    <scope>NUCLEOTIDE SEQUENCE [LARGE SCALE GENOMIC DNA]</scope>
    <source>
        <strain evidence="6 7">ARh 1</strain>
    </source>
</reference>
<dbReference type="InterPro" id="IPR050079">
    <property type="entry name" value="DEAD_box_RNA_helicase"/>
</dbReference>
<dbReference type="Proteomes" id="UP000005289">
    <property type="component" value="Chromosome"/>
</dbReference>
<dbReference type="STRING" id="713585.THITH_05205"/>
<dbReference type="PANTHER" id="PTHR47959">
    <property type="entry name" value="ATP-DEPENDENT RNA HELICASE RHLE-RELATED"/>
    <property type="match status" value="1"/>
</dbReference>
<organism evidence="6 7">
    <name type="scientific">Thioalkalivibrio paradoxus ARh 1</name>
    <dbReference type="NCBI Taxonomy" id="713585"/>
    <lineage>
        <taxon>Bacteria</taxon>
        <taxon>Pseudomonadati</taxon>
        <taxon>Pseudomonadota</taxon>
        <taxon>Gammaproteobacteria</taxon>
        <taxon>Chromatiales</taxon>
        <taxon>Ectothiorhodospiraceae</taxon>
        <taxon>Thioalkalivibrio</taxon>
    </lineage>
</organism>
<proteinExistence type="predicted"/>
<evidence type="ECO:0000313" key="7">
    <source>
        <dbReference type="Proteomes" id="UP000005289"/>
    </source>
</evidence>
<keyword evidence="1" id="KW-0547">Nucleotide-binding</keyword>
<evidence type="ECO:0000256" key="2">
    <source>
        <dbReference type="ARBA" id="ARBA00022801"/>
    </source>
</evidence>
<dbReference type="PROSITE" id="PS51192">
    <property type="entry name" value="HELICASE_ATP_BIND_1"/>
    <property type="match status" value="1"/>
</dbReference>
<gene>
    <name evidence="6" type="ORF">THITH_05205</name>
</gene>
<protein>
    <recommendedName>
        <fullName evidence="5">Helicase ATP-binding domain-containing protein</fullName>
    </recommendedName>
</protein>
<sequence>MPEHMRFVIPRHAVPADADTGLSPLQQRMLDDRTPIRIFSAPTGAGKSYAFQKGMRERGDRVLFIVPTRRLAQNLAEGLVADLIRDGASEEKALSRVFLWTSDERRRQEQTDPGVRTRDRRIRQIRSDMSVDGGGFMIVATPESVAWYLLNPQLRSDGVVPENLLDLLQLSHVVFDEFHTIEARGMGMSCALATFAWQAGGTARITFLSATPIDLKTTLIGFGIPEDQIAVAQETVVTGTREQTAGMRAVHGDVEVIVEQGTGLLQALDDHRAAILDTLARPDDGHQVVLVYDSVRQLLADKSALAGWFDSVGVKQGERLAVNSSDDSVDREMDGFFTIGRQNDPRDFPVLVATSSIEMGVTFKAGLLLMEPGHDVTSFVQRIGRVARGDLPGTAIVHLTQTALDRHAWLRQLLRELPAEHGSIPIDRFTSHVLKAVHDRFQVTEEELRIEDGMFRRMPQSAVWAAGVFWVALERAAKYRGSRATLRSFSPPQAKVIFGPVHTLENSGLNAARQWVRAFLHEARRLRVILPKVTLVDPGGRRKSLPWMLYAATEELVRAPVTHADDGSLEVHVARPIVEVEQALGGSLARRFEEVLFPHSGRTHTLELRGIRDAWIRVAENELQDPGLEGTQERALQAGIRLVRLTGIVPIVTEETAADDSSVIV</sequence>
<dbReference type="Gene3D" id="3.40.50.300">
    <property type="entry name" value="P-loop containing nucleotide triphosphate hydrolases"/>
    <property type="match status" value="2"/>
</dbReference>
<keyword evidence="7" id="KW-1185">Reference proteome</keyword>
<dbReference type="OrthoDB" id="5619281at2"/>
<evidence type="ECO:0000259" key="5">
    <source>
        <dbReference type="PROSITE" id="PS51192"/>
    </source>
</evidence>
<evidence type="ECO:0000256" key="1">
    <source>
        <dbReference type="ARBA" id="ARBA00022741"/>
    </source>
</evidence>
<accession>W0DRS1</accession>
<evidence type="ECO:0000313" key="6">
    <source>
        <dbReference type="EMBL" id="AHE99967.1"/>
    </source>
</evidence>
<feature type="domain" description="Helicase ATP-binding" evidence="5">
    <location>
        <begin position="28"/>
        <end position="230"/>
    </location>
</feature>
<dbReference type="RefSeq" id="WP_006748798.1">
    <property type="nucleotide sequence ID" value="NZ_CP007029.1"/>
</dbReference>
<name>W0DRS1_9GAMM</name>